<dbReference type="GO" id="GO:0046872">
    <property type="term" value="F:metal ion binding"/>
    <property type="evidence" value="ECO:0007669"/>
    <property type="project" value="UniProtKB-KW"/>
</dbReference>
<keyword evidence="5" id="KW-1185">Reference proteome</keyword>
<gene>
    <name evidence="4" type="ORF">B0H66DRAFT_476900</name>
</gene>
<organism evidence="4 5">
    <name type="scientific">Apodospora peruviana</name>
    <dbReference type="NCBI Taxonomy" id="516989"/>
    <lineage>
        <taxon>Eukaryota</taxon>
        <taxon>Fungi</taxon>
        <taxon>Dikarya</taxon>
        <taxon>Ascomycota</taxon>
        <taxon>Pezizomycotina</taxon>
        <taxon>Sordariomycetes</taxon>
        <taxon>Sordariomycetidae</taxon>
        <taxon>Sordariales</taxon>
        <taxon>Lasiosphaeriaceae</taxon>
        <taxon>Apodospora</taxon>
    </lineage>
</organism>
<dbReference type="GO" id="GO:0016491">
    <property type="term" value="F:oxidoreductase activity"/>
    <property type="evidence" value="ECO:0007669"/>
    <property type="project" value="InterPro"/>
</dbReference>
<reference evidence="4" key="1">
    <citation type="journal article" date="2023" name="Mol. Phylogenet. Evol.">
        <title>Genome-scale phylogeny and comparative genomics of the fungal order Sordariales.</title>
        <authorList>
            <person name="Hensen N."/>
            <person name="Bonometti L."/>
            <person name="Westerberg I."/>
            <person name="Brannstrom I.O."/>
            <person name="Guillou S."/>
            <person name="Cros-Aarteil S."/>
            <person name="Calhoun S."/>
            <person name="Haridas S."/>
            <person name="Kuo A."/>
            <person name="Mondo S."/>
            <person name="Pangilinan J."/>
            <person name="Riley R."/>
            <person name="LaButti K."/>
            <person name="Andreopoulos B."/>
            <person name="Lipzen A."/>
            <person name="Chen C."/>
            <person name="Yan M."/>
            <person name="Daum C."/>
            <person name="Ng V."/>
            <person name="Clum A."/>
            <person name="Steindorff A."/>
            <person name="Ohm R.A."/>
            <person name="Martin F."/>
            <person name="Silar P."/>
            <person name="Natvig D.O."/>
            <person name="Lalanne C."/>
            <person name="Gautier V."/>
            <person name="Ament-Velasquez S.L."/>
            <person name="Kruys A."/>
            <person name="Hutchinson M.I."/>
            <person name="Powell A.J."/>
            <person name="Barry K."/>
            <person name="Miller A.N."/>
            <person name="Grigoriev I.V."/>
            <person name="Debuchy R."/>
            <person name="Gladieux P."/>
            <person name="Hiltunen Thoren M."/>
            <person name="Johannesson H."/>
        </authorList>
    </citation>
    <scope>NUCLEOTIDE SEQUENCE</scope>
    <source>
        <strain evidence="4">CBS 118394</strain>
    </source>
</reference>
<evidence type="ECO:0000256" key="2">
    <source>
        <dbReference type="SAM" id="SignalP"/>
    </source>
</evidence>
<dbReference type="InterPro" id="IPR002227">
    <property type="entry name" value="Tyrosinase_Cu-bd"/>
</dbReference>
<dbReference type="EMBL" id="JAUEDM010000004">
    <property type="protein sequence ID" value="KAK3317897.1"/>
    <property type="molecule type" value="Genomic_DNA"/>
</dbReference>
<accession>A0AAE0M3J0</accession>
<evidence type="ECO:0000313" key="4">
    <source>
        <dbReference type="EMBL" id="KAK3317897.1"/>
    </source>
</evidence>
<dbReference type="Pfam" id="PF00264">
    <property type="entry name" value="Tyrosinase"/>
    <property type="match status" value="1"/>
</dbReference>
<dbReference type="PROSITE" id="PS00498">
    <property type="entry name" value="TYROSINASE_2"/>
    <property type="match status" value="1"/>
</dbReference>
<sequence>MLLPSLSVLVAFASVPWVGAQQLTGIKAGVNQQTGERPARLEINDFHAKGGPAWDLFIQALTAIEAAPENDLLSWYQIAGIHGLPFKPYNGVENVPGGQVQGGYCPHGFITFITWHRPYIALLEQTVQSQAEKIAAQYTGSSAEAYKAAAQTLRFPYWDWAVKPLLPPVTMEPTIQITGPKGPLTLRNPLYSYEFQTFPFTDPDFQGYTVTQFNETKRCTDAAEGSDGVNNFNTINQLLNGRNLKSLVYSVFTKSPKFADMASTYARGPSFEQPHNLVHQDMGGGPLFSKVGHMQPVAWSAFDPIFWLHHANIDRYFAMWQAIYYTGNMFNGSFPGLPTFGTAEGPVTADSPLKPFLDSANTFWTSNSSSSTRPFGYTYEGLEDWAMSAPDLAKQVTALVNRQYGETETTKKKMVRRQQQKQEKDYAVEIKVDRADLPLPCAIEVRVDTPAVQGQLVGEFALLAMPTAGVAYANIGFDNIDLNVHIPASEMVAALKENMRVVIKNANGTTVPPESVRSLAIEIQDRDVTAPQSEDEFPVYGKMTSWPVDIKDIAGSTS</sequence>
<protein>
    <recommendedName>
        <fullName evidence="3">Tyrosinase copper-binding domain-containing protein</fullName>
    </recommendedName>
</protein>
<feature type="signal peptide" evidence="2">
    <location>
        <begin position="1"/>
        <end position="20"/>
    </location>
</feature>
<proteinExistence type="predicted"/>
<dbReference type="PANTHER" id="PTHR11474">
    <property type="entry name" value="TYROSINASE FAMILY MEMBER"/>
    <property type="match status" value="1"/>
</dbReference>
<dbReference type="SUPFAM" id="SSF48056">
    <property type="entry name" value="Di-copper centre-containing domain"/>
    <property type="match status" value="1"/>
</dbReference>
<dbReference type="PRINTS" id="PR00092">
    <property type="entry name" value="TYROSINASE"/>
</dbReference>
<dbReference type="InterPro" id="IPR050316">
    <property type="entry name" value="Tyrosinase/Hemocyanin"/>
</dbReference>
<evidence type="ECO:0000313" key="5">
    <source>
        <dbReference type="Proteomes" id="UP001283341"/>
    </source>
</evidence>
<name>A0AAE0M3J0_9PEZI</name>
<feature type="domain" description="Tyrosinase copper-binding" evidence="3">
    <location>
        <begin position="303"/>
        <end position="314"/>
    </location>
</feature>
<reference evidence="4" key="2">
    <citation type="submission" date="2023-06" db="EMBL/GenBank/DDBJ databases">
        <authorList>
            <consortium name="Lawrence Berkeley National Laboratory"/>
            <person name="Haridas S."/>
            <person name="Hensen N."/>
            <person name="Bonometti L."/>
            <person name="Westerberg I."/>
            <person name="Brannstrom I.O."/>
            <person name="Guillou S."/>
            <person name="Cros-Aarteil S."/>
            <person name="Calhoun S."/>
            <person name="Kuo A."/>
            <person name="Mondo S."/>
            <person name="Pangilinan J."/>
            <person name="Riley R."/>
            <person name="Labutti K."/>
            <person name="Andreopoulos B."/>
            <person name="Lipzen A."/>
            <person name="Chen C."/>
            <person name="Yanf M."/>
            <person name="Daum C."/>
            <person name="Ng V."/>
            <person name="Clum A."/>
            <person name="Steindorff A."/>
            <person name="Ohm R."/>
            <person name="Martin F."/>
            <person name="Silar P."/>
            <person name="Natvig D."/>
            <person name="Lalanne C."/>
            <person name="Gautier V."/>
            <person name="Ament-Velasquez S.L."/>
            <person name="Kruys A."/>
            <person name="Hutchinson M.I."/>
            <person name="Powell A.J."/>
            <person name="Barry K."/>
            <person name="Miller A.N."/>
            <person name="Grigoriev I.V."/>
            <person name="Debuchy R."/>
            <person name="Gladieux P."/>
            <person name="Thoren M.H."/>
            <person name="Johannesson H."/>
        </authorList>
    </citation>
    <scope>NUCLEOTIDE SEQUENCE</scope>
    <source>
        <strain evidence="4">CBS 118394</strain>
    </source>
</reference>
<dbReference type="PANTHER" id="PTHR11474:SF131">
    <property type="entry name" value="TYROSINASE COPPER-BINDING DOMAIN-CONTAINING PROTEIN"/>
    <property type="match status" value="1"/>
</dbReference>
<evidence type="ECO:0000256" key="1">
    <source>
        <dbReference type="ARBA" id="ARBA00022723"/>
    </source>
</evidence>
<feature type="chain" id="PRO_5042132061" description="Tyrosinase copper-binding domain-containing protein" evidence="2">
    <location>
        <begin position="21"/>
        <end position="558"/>
    </location>
</feature>
<dbReference type="Proteomes" id="UP001283341">
    <property type="component" value="Unassembled WGS sequence"/>
</dbReference>
<keyword evidence="2" id="KW-0732">Signal</keyword>
<dbReference type="AlphaFoldDB" id="A0AAE0M3J0"/>
<comment type="caution">
    <text evidence="4">The sequence shown here is derived from an EMBL/GenBank/DDBJ whole genome shotgun (WGS) entry which is preliminary data.</text>
</comment>
<dbReference type="InterPro" id="IPR008922">
    <property type="entry name" value="Di-copper_centre_dom_sf"/>
</dbReference>
<dbReference type="Gene3D" id="1.10.1280.10">
    <property type="entry name" value="Di-copper center containing domain from catechol oxidase"/>
    <property type="match status" value="1"/>
</dbReference>
<evidence type="ECO:0000259" key="3">
    <source>
        <dbReference type="PROSITE" id="PS00498"/>
    </source>
</evidence>
<keyword evidence="1" id="KW-0479">Metal-binding</keyword>